<accession>A0A9P7GTS0</accession>
<feature type="domain" description="WSC" evidence="1">
    <location>
        <begin position="54"/>
        <end position="147"/>
    </location>
</feature>
<dbReference type="Proteomes" id="UP000782241">
    <property type="component" value="Unassembled WGS sequence"/>
</dbReference>
<evidence type="ECO:0000313" key="2">
    <source>
        <dbReference type="EMBL" id="KAG5655205.1"/>
    </source>
</evidence>
<protein>
    <recommendedName>
        <fullName evidence="1">WSC domain-containing protein</fullName>
    </recommendedName>
</protein>
<proteinExistence type="predicted"/>
<dbReference type="SMART" id="SM00321">
    <property type="entry name" value="WSC"/>
    <property type="match status" value="1"/>
</dbReference>
<dbReference type="PROSITE" id="PS51212">
    <property type="entry name" value="WSC"/>
    <property type="match status" value="1"/>
</dbReference>
<sequence length="168" mass="17395">MRYTEILAIAIGNLAAAQLTTRFAGTIASTIETSTPTIGTEVLDTAGGIGTPDGFNFLGCFSSENGFPGFTQAYSSEENDAEICAETCLDNNFFGLYGNKCYCGSVLDPSSSPSVSADQCDIVCPGDANVSCGGFAAGTRVIRRQVDLNALLAIYVAVGVSLEGTDSR</sequence>
<dbReference type="InterPro" id="IPR002889">
    <property type="entry name" value="WSC_carb-bd"/>
</dbReference>
<reference evidence="2" key="1">
    <citation type="submission" date="2021-04" db="EMBL/GenBank/DDBJ databases">
        <title>Draft genome of Fusarium avenaceum strain F156N33, isolated from an atmospheric sample in Virginia.</title>
        <authorList>
            <person name="Yang S."/>
            <person name="Vinatzer B.A."/>
            <person name="Coleman J."/>
        </authorList>
    </citation>
    <scope>NUCLEOTIDE SEQUENCE</scope>
    <source>
        <strain evidence="2">F156N33</strain>
    </source>
</reference>
<organism evidence="2 3">
    <name type="scientific">Fusarium avenaceum</name>
    <dbReference type="NCBI Taxonomy" id="40199"/>
    <lineage>
        <taxon>Eukaryota</taxon>
        <taxon>Fungi</taxon>
        <taxon>Dikarya</taxon>
        <taxon>Ascomycota</taxon>
        <taxon>Pezizomycotina</taxon>
        <taxon>Sordariomycetes</taxon>
        <taxon>Hypocreomycetidae</taxon>
        <taxon>Hypocreales</taxon>
        <taxon>Nectriaceae</taxon>
        <taxon>Fusarium</taxon>
        <taxon>Fusarium tricinctum species complex</taxon>
    </lineage>
</organism>
<dbReference type="Pfam" id="PF01822">
    <property type="entry name" value="WSC"/>
    <property type="match status" value="1"/>
</dbReference>
<dbReference type="EMBL" id="JAGPUO010000033">
    <property type="protein sequence ID" value="KAG5655205.1"/>
    <property type="molecule type" value="Genomic_DNA"/>
</dbReference>
<evidence type="ECO:0000259" key="1">
    <source>
        <dbReference type="PROSITE" id="PS51212"/>
    </source>
</evidence>
<dbReference type="AlphaFoldDB" id="A0A9P7GTS0"/>
<name>A0A9P7GTS0_9HYPO</name>
<evidence type="ECO:0000313" key="3">
    <source>
        <dbReference type="Proteomes" id="UP000782241"/>
    </source>
</evidence>
<comment type="caution">
    <text evidence="2">The sequence shown here is derived from an EMBL/GenBank/DDBJ whole genome shotgun (WGS) entry which is preliminary data.</text>
</comment>
<keyword evidence="3" id="KW-1185">Reference proteome</keyword>
<gene>
    <name evidence="2" type="ORF">KAF25_010939</name>
</gene>